<gene>
    <name evidence="1" type="ORF">Bxe_A0255</name>
</gene>
<dbReference type="Proteomes" id="UP000001817">
    <property type="component" value="Chromosome 1"/>
</dbReference>
<dbReference type="STRING" id="266265.Bxe_A0255"/>
<protein>
    <recommendedName>
        <fullName evidence="3">TnsA endonuclease N-terminal domain-containing protein</fullName>
    </recommendedName>
</protein>
<dbReference type="Gene3D" id="3.40.1350.10">
    <property type="match status" value="1"/>
</dbReference>
<evidence type="ECO:0008006" key="3">
    <source>
        <dbReference type="Google" id="ProtNLM"/>
    </source>
</evidence>
<accession>Q13TB1</accession>
<keyword evidence="2" id="KW-1185">Reference proteome</keyword>
<dbReference type="EMBL" id="CP000270">
    <property type="protein sequence ID" value="ABE32678.1"/>
    <property type="molecule type" value="Genomic_DNA"/>
</dbReference>
<dbReference type="AlphaFoldDB" id="Q13TB1"/>
<proteinExistence type="predicted"/>
<dbReference type="KEGG" id="bxe:Bxe_A0255"/>
<dbReference type="InterPro" id="IPR011856">
    <property type="entry name" value="tRNA_endonuc-like_dom_sf"/>
</dbReference>
<name>Q13TB1_PARXL</name>
<sequence length="262" mass="30424">MHLRLLRGRPILKWPIVLPPHDPQGISSAGEFRCWKKACASKLGIAGAYFSRKAGGRTWCHSHLEEKLLRFFDMCPFVVEIRTQYPSLDFEKFERYLMSGKRLPRSSIMTIDFMLTLQIPGCPFRVYHAVSGKPAALLDEPDVESRHMREARDNSTWGCSHEIMTEFDVTPVEHINHRRLLSYMLHTINIEDYVLPAAELARALLATTAKGTLNRVLTMVGKRHGWEQRTAYKIFGIAHFLGYLRWNHFYEVHRDKPMMLLK</sequence>
<evidence type="ECO:0000313" key="1">
    <source>
        <dbReference type="EMBL" id="ABE32678.1"/>
    </source>
</evidence>
<reference evidence="1 2" key="1">
    <citation type="journal article" date="2006" name="Proc. Natl. Acad. Sci. U.S.A.">
        <title>Burkholderia xenovorans LB400 harbors a multi-replicon, 9.73-Mbp genome shaped for versatility.</title>
        <authorList>
            <person name="Chain P.S."/>
            <person name="Denef V.J."/>
            <person name="Konstantinidis K.T."/>
            <person name="Vergez L.M."/>
            <person name="Agullo L."/>
            <person name="Reyes V.L."/>
            <person name="Hauser L."/>
            <person name="Cordova M."/>
            <person name="Gomez L."/>
            <person name="Gonzalez M."/>
            <person name="Land M."/>
            <person name="Lao V."/>
            <person name="Larimer F."/>
            <person name="LiPuma J.J."/>
            <person name="Mahenthiralingam E."/>
            <person name="Malfatti S.A."/>
            <person name="Marx C.J."/>
            <person name="Parnell J.J."/>
            <person name="Ramette A."/>
            <person name="Richardson P."/>
            <person name="Seeger M."/>
            <person name="Smith D."/>
            <person name="Spilker T."/>
            <person name="Sul W.J."/>
            <person name="Tsoi T.V."/>
            <person name="Ulrich L.E."/>
            <person name="Zhulin I.B."/>
            <person name="Tiedje J.M."/>
        </authorList>
    </citation>
    <scope>NUCLEOTIDE SEQUENCE [LARGE SCALE GENOMIC DNA]</scope>
    <source>
        <strain evidence="1 2">LB400</strain>
    </source>
</reference>
<dbReference type="GO" id="GO:0003676">
    <property type="term" value="F:nucleic acid binding"/>
    <property type="evidence" value="ECO:0007669"/>
    <property type="project" value="InterPro"/>
</dbReference>
<evidence type="ECO:0000313" key="2">
    <source>
        <dbReference type="Proteomes" id="UP000001817"/>
    </source>
</evidence>
<organism evidence="1 2">
    <name type="scientific">Paraburkholderia xenovorans (strain LB400)</name>
    <dbReference type="NCBI Taxonomy" id="266265"/>
    <lineage>
        <taxon>Bacteria</taxon>
        <taxon>Pseudomonadati</taxon>
        <taxon>Pseudomonadota</taxon>
        <taxon>Betaproteobacteria</taxon>
        <taxon>Burkholderiales</taxon>
        <taxon>Burkholderiaceae</taxon>
        <taxon>Paraburkholderia</taxon>
    </lineage>
</organism>